<comment type="caution">
    <text evidence="2">The sequence shown here is derived from an EMBL/GenBank/DDBJ whole genome shotgun (WGS) entry which is preliminary data.</text>
</comment>
<keyword evidence="2" id="KW-0238">DNA-binding</keyword>
<gene>
    <name evidence="2" type="ORF">DRO04_03025</name>
</gene>
<dbReference type="AlphaFoldDB" id="A0A497JIT8"/>
<dbReference type="GO" id="GO:0003677">
    <property type="term" value="F:DNA binding"/>
    <property type="evidence" value="ECO:0007669"/>
    <property type="project" value="UniProtKB-KW"/>
</dbReference>
<dbReference type="Pfam" id="PF05168">
    <property type="entry name" value="HEPN"/>
    <property type="match status" value="1"/>
</dbReference>
<dbReference type="SMART" id="SM00748">
    <property type="entry name" value="HEPN"/>
    <property type="match status" value="1"/>
</dbReference>
<evidence type="ECO:0000313" key="3">
    <source>
        <dbReference type="Proteomes" id="UP000278031"/>
    </source>
</evidence>
<name>A0A497JIT8_9ARCH</name>
<dbReference type="SUPFAM" id="SSF81593">
    <property type="entry name" value="Nucleotidyltransferase substrate binding subunit/domain"/>
    <property type="match status" value="1"/>
</dbReference>
<accession>A0A497JIT8</accession>
<reference evidence="2 3" key="1">
    <citation type="submission" date="2018-06" db="EMBL/GenBank/DDBJ databases">
        <title>Extensive metabolic versatility and redundancy in microbially diverse, dynamic hydrothermal sediments.</title>
        <authorList>
            <person name="Dombrowski N."/>
            <person name="Teske A."/>
            <person name="Baker B.J."/>
        </authorList>
    </citation>
    <scope>NUCLEOTIDE SEQUENCE [LARGE SCALE GENOMIC DNA]</scope>
    <source>
        <strain evidence="2">B51_G17</strain>
    </source>
</reference>
<sequence length="123" mass="14352">MKDVKLWIMRSEMDLRSAQVLLKEGLFADSAFHSQQAAEKALKAVYLKKFRKPFLGHSIVFMVKELKADKKIIDAAKELSLHYVAARYPDFDEDFFSIYDEDTAKRLLNLARVVVRWAKKELK</sequence>
<dbReference type="Gene3D" id="1.20.120.330">
    <property type="entry name" value="Nucleotidyltransferases domain 2"/>
    <property type="match status" value="1"/>
</dbReference>
<evidence type="ECO:0000313" key="2">
    <source>
        <dbReference type="EMBL" id="RLG69686.1"/>
    </source>
</evidence>
<dbReference type="PROSITE" id="PS50910">
    <property type="entry name" value="HEPN"/>
    <property type="match status" value="1"/>
</dbReference>
<evidence type="ECO:0000259" key="1">
    <source>
        <dbReference type="PROSITE" id="PS50910"/>
    </source>
</evidence>
<feature type="domain" description="HEPN" evidence="1">
    <location>
        <begin position="8"/>
        <end position="114"/>
    </location>
</feature>
<protein>
    <submittedName>
        <fullName evidence="2">DNA-binding protein</fullName>
    </submittedName>
</protein>
<dbReference type="Proteomes" id="UP000278031">
    <property type="component" value="Unassembled WGS sequence"/>
</dbReference>
<dbReference type="InterPro" id="IPR007842">
    <property type="entry name" value="HEPN_dom"/>
</dbReference>
<proteinExistence type="predicted"/>
<organism evidence="2 3">
    <name type="scientific">Candidatus Iainarchaeum sp</name>
    <dbReference type="NCBI Taxonomy" id="3101447"/>
    <lineage>
        <taxon>Archaea</taxon>
        <taxon>Candidatus Iainarchaeota</taxon>
        <taxon>Candidatus Iainarchaeia</taxon>
        <taxon>Candidatus Iainarchaeales</taxon>
        <taxon>Candidatus Iainarchaeaceae</taxon>
        <taxon>Candidatus Iainarchaeum</taxon>
    </lineage>
</organism>
<dbReference type="EMBL" id="QMWP01000119">
    <property type="protein sequence ID" value="RLG69686.1"/>
    <property type="molecule type" value="Genomic_DNA"/>
</dbReference>